<dbReference type="InterPro" id="IPR039430">
    <property type="entry name" value="Thymidylate_kin-like_dom"/>
</dbReference>
<dbReference type="AlphaFoldDB" id="A0A0G0JAD0"/>
<dbReference type="GO" id="GO:0016301">
    <property type="term" value="F:kinase activity"/>
    <property type="evidence" value="ECO:0007669"/>
    <property type="project" value="UniProtKB-KW"/>
</dbReference>
<sequence length="219" mass="25325">MRTKGLFVIVDGPSASGKDSVIQQVLKDLYTLGIQALSIQETRERDYNREKILSAKNFGDKKTAEAIINERVKIYQTKIIPQLSDGRFMIANRGETTTLAYQTIGKEMVMEDVWKMHRNANIPLPDLVIILNCSVEEALRREILKKTSDNNKDKNSLSGNFTQNFERRKQIHTHYERVKDFLEKKGIAVIYLKTDVMDVQEGSREIVDFIKNKLNYMHE</sequence>
<dbReference type="InterPro" id="IPR027417">
    <property type="entry name" value="P-loop_NTPase"/>
</dbReference>
<gene>
    <name evidence="2" type="ORF">US45_C0010G0005</name>
</gene>
<evidence type="ECO:0000259" key="1">
    <source>
        <dbReference type="Pfam" id="PF02223"/>
    </source>
</evidence>
<dbReference type="SUPFAM" id="SSF52540">
    <property type="entry name" value="P-loop containing nucleoside triphosphate hydrolases"/>
    <property type="match status" value="1"/>
</dbReference>
<name>A0A0G0JAD0_9BACT</name>
<feature type="domain" description="Thymidylate kinase-like" evidence="1">
    <location>
        <begin position="10"/>
        <end position="155"/>
    </location>
</feature>
<keyword evidence="2" id="KW-0808">Transferase</keyword>
<evidence type="ECO:0000313" key="3">
    <source>
        <dbReference type="Proteomes" id="UP000034701"/>
    </source>
</evidence>
<protein>
    <submittedName>
        <fullName evidence="2">Thymidylate kinase</fullName>
    </submittedName>
</protein>
<dbReference type="Proteomes" id="UP000034701">
    <property type="component" value="Unassembled WGS sequence"/>
</dbReference>
<accession>A0A0G0JAD0</accession>
<evidence type="ECO:0000313" key="2">
    <source>
        <dbReference type="EMBL" id="KKQ33674.1"/>
    </source>
</evidence>
<keyword evidence="2" id="KW-0418">Kinase</keyword>
<reference evidence="2 3" key="1">
    <citation type="journal article" date="2015" name="Nature">
        <title>rRNA introns, odd ribosomes, and small enigmatic genomes across a large radiation of phyla.</title>
        <authorList>
            <person name="Brown C.T."/>
            <person name="Hug L.A."/>
            <person name="Thomas B.C."/>
            <person name="Sharon I."/>
            <person name="Castelle C.J."/>
            <person name="Singh A."/>
            <person name="Wilkins M.J."/>
            <person name="Williams K.H."/>
            <person name="Banfield J.F."/>
        </authorList>
    </citation>
    <scope>NUCLEOTIDE SEQUENCE [LARGE SCALE GENOMIC DNA]</scope>
</reference>
<proteinExistence type="predicted"/>
<dbReference type="Pfam" id="PF02223">
    <property type="entry name" value="Thymidylate_kin"/>
    <property type="match status" value="1"/>
</dbReference>
<comment type="caution">
    <text evidence="2">The sequence shown here is derived from an EMBL/GenBank/DDBJ whole genome shotgun (WGS) entry which is preliminary data.</text>
</comment>
<organism evidence="2 3">
    <name type="scientific">Candidatus Nomurabacteria bacterium GW2011_GWA1_37_20</name>
    <dbReference type="NCBI Taxonomy" id="1618729"/>
    <lineage>
        <taxon>Bacteria</taxon>
        <taxon>Candidatus Nomuraibacteriota</taxon>
    </lineage>
</organism>
<dbReference type="Gene3D" id="3.40.50.300">
    <property type="entry name" value="P-loop containing nucleotide triphosphate hydrolases"/>
    <property type="match status" value="1"/>
</dbReference>
<dbReference type="EMBL" id="LBTA01000010">
    <property type="protein sequence ID" value="KKQ33674.1"/>
    <property type="molecule type" value="Genomic_DNA"/>
</dbReference>